<evidence type="ECO:0000313" key="2">
    <source>
        <dbReference type="Proteomes" id="UP000737113"/>
    </source>
</evidence>
<dbReference type="RefSeq" id="WP_169564433.1">
    <property type="nucleotide sequence ID" value="NZ_JAAXYH010000007.1"/>
</dbReference>
<organism evidence="1 2">
    <name type="scientific">Shewanella salipaludis</name>
    <dbReference type="NCBI Taxonomy" id="2723052"/>
    <lineage>
        <taxon>Bacteria</taxon>
        <taxon>Pseudomonadati</taxon>
        <taxon>Pseudomonadota</taxon>
        <taxon>Gammaproteobacteria</taxon>
        <taxon>Alteromonadales</taxon>
        <taxon>Shewanellaceae</taxon>
        <taxon>Shewanella</taxon>
    </lineage>
</organism>
<gene>
    <name evidence="1" type="ORF">HC757_11050</name>
</gene>
<proteinExistence type="predicted"/>
<reference evidence="1" key="1">
    <citation type="submission" date="2020-04" db="EMBL/GenBank/DDBJ databases">
        <title>Description of Shewanella salipaludis sp. nov., isolated from a salt marsh.</title>
        <authorList>
            <person name="Park S."/>
            <person name="Yoon J.-H."/>
        </authorList>
    </citation>
    <scope>NUCLEOTIDE SEQUENCE</scope>
    <source>
        <strain evidence="1">SHSM-M6</strain>
    </source>
</reference>
<protein>
    <submittedName>
        <fullName evidence="1">Uncharacterized protein</fullName>
    </submittedName>
</protein>
<name>A0A972FT26_9GAMM</name>
<dbReference type="EMBL" id="JAAXYH010000007">
    <property type="protein sequence ID" value="NMH65703.1"/>
    <property type="molecule type" value="Genomic_DNA"/>
</dbReference>
<accession>A0A972FT26</accession>
<dbReference type="Proteomes" id="UP000737113">
    <property type="component" value="Unassembled WGS sequence"/>
</dbReference>
<dbReference type="AlphaFoldDB" id="A0A972FT26"/>
<sequence>MNEKDPWKNNTVTNKNTLWLVVASVLLILYVSSGDKIPAQHSENIQAEAEKIVAINPSQNAIELCREQVSDMTYYTKERLTYVGSDAGNVVITYLNDFDKVYKFKCVGNKVKLYAEGSRTWIPM</sequence>
<comment type="caution">
    <text evidence="1">The sequence shown here is derived from an EMBL/GenBank/DDBJ whole genome shotgun (WGS) entry which is preliminary data.</text>
</comment>
<keyword evidence="2" id="KW-1185">Reference proteome</keyword>
<evidence type="ECO:0000313" key="1">
    <source>
        <dbReference type="EMBL" id="NMH65703.1"/>
    </source>
</evidence>